<organism evidence="2 3">
    <name type="scientific">Dendrothele bispora (strain CBS 962.96)</name>
    <dbReference type="NCBI Taxonomy" id="1314807"/>
    <lineage>
        <taxon>Eukaryota</taxon>
        <taxon>Fungi</taxon>
        <taxon>Dikarya</taxon>
        <taxon>Basidiomycota</taxon>
        <taxon>Agaricomycotina</taxon>
        <taxon>Agaricomycetes</taxon>
        <taxon>Agaricomycetidae</taxon>
        <taxon>Agaricales</taxon>
        <taxon>Agaricales incertae sedis</taxon>
        <taxon>Dendrothele</taxon>
    </lineage>
</organism>
<evidence type="ECO:0008006" key="4">
    <source>
        <dbReference type="Google" id="ProtNLM"/>
    </source>
</evidence>
<evidence type="ECO:0000256" key="1">
    <source>
        <dbReference type="SAM" id="MobiDB-lite"/>
    </source>
</evidence>
<protein>
    <recommendedName>
        <fullName evidence="4">Myb/SANT-like domain-containing protein</fullName>
    </recommendedName>
</protein>
<evidence type="ECO:0000313" key="2">
    <source>
        <dbReference type="EMBL" id="THV07776.1"/>
    </source>
</evidence>
<dbReference type="OrthoDB" id="3186724at2759"/>
<reference evidence="2 3" key="1">
    <citation type="journal article" date="2019" name="Nat. Ecol. Evol.">
        <title>Megaphylogeny resolves global patterns of mushroom evolution.</title>
        <authorList>
            <person name="Varga T."/>
            <person name="Krizsan K."/>
            <person name="Foldi C."/>
            <person name="Dima B."/>
            <person name="Sanchez-Garcia M."/>
            <person name="Sanchez-Ramirez S."/>
            <person name="Szollosi G.J."/>
            <person name="Szarkandi J.G."/>
            <person name="Papp V."/>
            <person name="Albert L."/>
            <person name="Andreopoulos W."/>
            <person name="Angelini C."/>
            <person name="Antonin V."/>
            <person name="Barry K.W."/>
            <person name="Bougher N.L."/>
            <person name="Buchanan P."/>
            <person name="Buyck B."/>
            <person name="Bense V."/>
            <person name="Catcheside P."/>
            <person name="Chovatia M."/>
            <person name="Cooper J."/>
            <person name="Damon W."/>
            <person name="Desjardin D."/>
            <person name="Finy P."/>
            <person name="Geml J."/>
            <person name="Haridas S."/>
            <person name="Hughes K."/>
            <person name="Justo A."/>
            <person name="Karasinski D."/>
            <person name="Kautmanova I."/>
            <person name="Kiss B."/>
            <person name="Kocsube S."/>
            <person name="Kotiranta H."/>
            <person name="LaButti K.M."/>
            <person name="Lechner B.E."/>
            <person name="Liimatainen K."/>
            <person name="Lipzen A."/>
            <person name="Lukacs Z."/>
            <person name="Mihaltcheva S."/>
            <person name="Morgado L.N."/>
            <person name="Niskanen T."/>
            <person name="Noordeloos M.E."/>
            <person name="Ohm R.A."/>
            <person name="Ortiz-Santana B."/>
            <person name="Ovrebo C."/>
            <person name="Racz N."/>
            <person name="Riley R."/>
            <person name="Savchenko A."/>
            <person name="Shiryaev A."/>
            <person name="Soop K."/>
            <person name="Spirin V."/>
            <person name="Szebenyi C."/>
            <person name="Tomsovsky M."/>
            <person name="Tulloss R.E."/>
            <person name="Uehling J."/>
            <person name="Grigoriev I.V."/>
            <person name="Vagvolgyi C."/>
            <person name="Papp T."/>
            <person name="Martin F.M."/>
            <person name="Miettinen O."/>
            <person name="Hibbett D.S."/>
            <person name="Nagy L.G."/>
        </authorList>
    </citation>
    <scope>NUCLEOTIDE SEQUENCE [LARGE SCALE GENOMIC DNA]</scope>
    <source>
        <strain evidence="2 3">CBS 962.96</strain>
    </source>
</reference>
<dbReference type="Proteomes" id="UP000297245">
    <property type="component" value="Unassembled WGS sequence"/>
</dbReference>
<name>A0A4V4HIT1_DENBC</name>
<keyword evidence="3" id="KW-1185">Reference proteome</keyword>
<dbReference type="EMBL" id="ML179036">
    <property type="protein sequence ID" value="THV07776.1"/>
    <property type="molecule type" value="Genomic_DNA"/>
</dbReference>
<feature type="compositionally biased region" description="Low complexity" evidence="1">
    <location>
        <begin position="146"/>
        <end position="166"/>
    </location>
</feature>
<proteinExistence type="predicted"/>
<accession>A0A4V4HIT1</accession>
<evidence type="ECO:0000313" key="3">
    <source>
        <dbReference type="Proteomes" id="UP000297245"/>
    </source>
</evidence>
<feature type="region of interest" description="Disordered" evidence="1">
    <location>
        <begin position="145"/>
        <end position="228"/>
    </location>
</feature>
<sequence length="345" mass="37924">MPRENAASWSEKDKAALVDYLHEARFEIGDGGNWTAGTLKGAEAHLAATVTLDKGGPKTVAAIRTQWNALKKIYSGIREVIDGKASGLTWTHDKGCNITELNEHVWRGFIKTRSHMKPFKNTGWPLFDKMDDMVPTRVTGQHVFNASQMSTTPTASQTQASVTSDSQHIDMGLDDNDDSLREDNDTPTGSISVPNTPAPHATPAPQSLGKRTSASDLDTPVSKRGKITGPEAIMSMSQSVLSIGDALRDAFGSKGDPSPVRKKQAQAMLRDDEACPGLTRDQKVRLHITYKPGNFVTQSALEGRAHDSDQVYSHQYAVIQAFKVWRRIDLQNVPSHRVHRTRSWS</sequence>
<dbReference type="AlphaFoldDB" id="A0A4V4HIT1"/>
<gene>
    <name evidence="2" type="ORF">K435DRAFT_847584</name>
</gene>